<name>A0A0N4Y4M6_NIPBR</name>
<keyword evidence="6 12" id="KW-0812">Transmembrane</keyword>
<evidence type="ECO:0000256" key="5">
    <source>
        <dbReference type="ARBA" id="ARBA00022679"/>
    </source>
</evidence>
<proteinExistence type="inferred from homology"/>
<dbReference type="EMBL" id="UYSL01020402">
    <property type="protein sequence ID" value="VDL74449.1"/>
    <property type="molecule type" value="Genomic_DNA"/>
</dbReference>
<dbReference type="PANTHER" id="PTHR48438:SF1">
    <property type="entry name" value="ALPHA-(1,3)-FUCOSYLTRANSFERASE C-RELATED"/>
    <property type="match status" value="1"/>
</dbReference>
<dbReference type="OMA" id="FWLVSNC"/>
<evidence type="ECO:0000313" key="15">
    <source>
        <dbReference type="EMBL" id="VDL74449.1"/>
    </source>
</evidence>
<dbReference type="InterPro" id="IPR038577">
    <property type="entry name" value="GT10-like_C_sf"/>
</dbReference>
<evidence type="ECO:0000256" key="1">
    <source>
        <dbReference type="ARBA" id="ARBA00004447"/>
    </source>
</evidence>
<protein>
    <recommendedName>
        <fullName evidence="12">Fucosyltransferase</fullName>
        <ecNumber evidence="12">2.4.1.-</ecNumber>
    </recommendedName>
</protein>
<evidence type="ECO:0000256" key="7">
    <source>
        <dbReference type="ARBA" id="ARBA00022968"/>
    </source>
</evidence>
<dbReference type="GO" id="GO:0008417">
    <property type="term" value="F:fucosyltransferase activity"/>
    <property type="evidence" value="ECO:0007669"/>
    <property type="project" value="InterPro"/>
</dbReference>
<keyword evidence="11" id="KW-0325">Glycoprotein</keyword>
<dbReference type="InterPro" id="IPR001503">
    <property type="entry name" value="Glyco_trans_10"/>
</dbReference>
<comment type="pathway">
    <text evidence="2">Protein modification; protein glycosylation.</text>
</comment>
<dbReference type="SUPFAM" id="SSF53756">
    <property type="entry name" value="UDP-Glycosyltransferase/glycogen phosphorylase"/>
    <property type="match status" value="1"/>
</dbReference>
<dbReference type="WBParaSite" id="NBR_0001085901-mRNA-1">
    <property type="protein sequence ID" value="NBR_0001085901-mRNA-1"/>
    <property type="gene ID" value="NBR_0001085901"/>
</dbReference>
<keyword evidence="10 12" id="KW-0472">Membrane</keyword>
<dbReference type="Pfam" id="PF00852">
    <property type="entry name" value="Glyco_transf_10"/>
    <property type="match status" value="1"/>
</dbReference>
<comment type="similarity">
    <text evidence="3 12">Belongs to the glycosyltransferase 10 family.</text>
</comment>
<evidence type="ECO:0000256" key="10">
    <source>
        <dbReference type="ARBA" id="ARBA00023136"/>
    </source>
</evidence>
<keyword evidence="8 12" id="KW-1133">Transmembrane helix</keyword>
<evidence type="ECO:0000256" key="3">
    <source>
        <dbReference type="ARBA" id="ARBA00008919"/>
    </source>
</evidence>
<feature type="transmembrane region" description="Helical" evidence="12">
    <location>
        <begin position="7"/>
        <end position="29"/>
    </location>
</feature>
<sequence length="374" mass="43191">MRIRPGVLYRNLIVVLGCAVILYATYYIFSSGDYDHDTVHRRQKHLYLTVSKDRITDRFDKLAPKRILMWTKVFREKKKFGLDDCKGYSDRCIITYNHTFLEPADAVVFHAADLPDGPLPDAKLRHPRQKYVFLSMESPLNTGVYAVPLDYFNWTATHLLSSDVISKYGPFFITTEAAEKKGFKIQSFHLDVPFPKKKSGILGFVSNCETKSKRELAISALSKYINVTIGGKCASRKEDIDLCPRGADCNQMYGEYPFFLAIENTVCKDYITEKYWDKMMIPSIPIVMRRKIYEASNFPPRSFIALDDYASPAEMAEHLLKLQSDRKAYMEYFAWRNGGWTVAPWNAPGYRSLFCRLCERLWEEKPEEKVVGTS</sequence>
<comment type="subcellular location">
    <subcellularLocation>
        <location evidence="1 12">Golgi apparatus</location>
        <location evidence="1 12">Golgi stack membrane</location>
        <topology evidence="1 12">Single-pass type II membrane protein</topology>
    </subcellularLocation>
</comment>
<feature type="domain" description="Fucosyltransferase C-terminal" evidence="13">
    <location>
        <begin position="195"/>
        <end position="371"/>
    </location>
</feature>
<dbReference type="Pfam" id="PF17039">
    <property type="entry name" value="Glyco_tran_10_N"/>
    <property type="match status" value="1"/>
</dbReference>
<evidence type="ECO:0000313" key="17">
    <source>
        <dbReference type="WBParaSite" id="NBR_0001085901-mRNA-1"/>
    </source>
</evidence>
<evidence type="ECO:0000313" key="16">
    <source>
        <dbReference type="Proteomes" id="UP000271162"/>
    </source>
</evidence>
<dbReference type="UniPathway" id="UPA00378"/>
<gene>
    <name evidence="15" type="ORF">NBR_LOCUS10860</name>
</gene>
<evidence type="ECO:0000259" key="14">
    <source>
        <dbReference type="Pfam" id="PF17039"/>
    </source>
</evidence>
<accession>A0A0N4Y4M6</accession>
<feature type="domain" description="Fucosyltransferase N-terminal" evidence="14">
    <location>
        <begin position="64"/>
        <end position="169"/>
    </location>
</feature>
<evidence type="ECO:0000256" key="11">
    <source>
        <dbReference type="ARBA" id="ARBA00023180"/>
    </source>
</evidence>
<dbReference type="EC" id="2.4.1.-" evidence="12"/>
<evidence type="ECO:0000259" key="13">
    <source>
        <dbReference type="Pfam" id="PF00852"/>
    </source>
</evidence>
<evidence type="ECO:0000256" key="2">
    <source>
        <dbReference type="ARBA" id="ARBA00004922"/>
    </source>
</evidence>
<evidence type="ECO:0000256" key="8">
    <source>
        <dbReference type="ARBA" id="ARBA00022989"/>
    </source>
</evidence>
<evidence type="ECO:0000256" key="9">
    <source>
        <dbReference type="ARBA" id="ARBA00023034"/>
    </source>
</evidence>
<keyword evidence="16" id="KW-1185">Reference proteome</keyword>
<keyword evidence="9 12" id="KW-0333">Golgi apparatus</keyword>
<dbReference type="FunFam" id="3.40.50.11660:FF:000002">
    <property type="entry name" value="Alpha-(1,3)-fucosyltransferase"/>
    <property type="match status" value="1"/>
</dbReference>
<dbReference type="GO" id="GO:0032580">
    <property type="term" value="C:Golgi cisterna membrane"/>
    <property type="evidence" value="ECO:0007669"/>
    <property type="project" value="UniProtKB-SubCell"/>
</dbReference>
<dbReference type="Proteomes" id="UP000271162">
    <property type="component" value="Unassembled WGS sequence"/>
</dbReference>
<reference evidence="17" key="1">
    <citation type="submission" date="2017-02" db="UniProtKB">
        <authorList>
            <consortium name="WormBaseParasite"/>
        </authorList>
    </citation>
    <scope>IDENTIFICATION</scope>
</reference>
<dbReference type="InterPro" id="IPR031481">
    <property type="entry name" value="Glyco_tran_10_N"/>
</dbReference>
<evidence type="ECO:0000256" key="12">
    <source>
        <dbReference type="RuleBase" id="RU003832"/>
    </source>
</evidence>
<reference evidence="15 16" key="2">
    <citation type="submission" date="2018-11" db="EMBL/GenBank/DDBJ databases">
        <authorList>
            <consortium name="Pathogen Informatics"/>
        </authorList>
    </citation>
    <scope>NUCLEOTIDE SEQUENCE [LARGE SCALE GENOMIC DNA]</scope>
</reference>
<keyword evidence="4 12" id="KW-0328">Glycosyltransferase</keyword>
<dbReference type="InterPro" id="IPR055270">
    <property type="entry name" value="Glyco_tran_10_C"/>
</dbReference>
<dbReference type="Gene3D" id="3.40.50.11660">
    <property type="entry name" value="Glycosyl transferase family 10, C-terminal domain"/>
    <property type="match status" value="1"/>
</dbReference>
<evidence type="ECO:0000256" key="6">
    <source>
        <dbReference type="ARBA" id="ARBA00022692"/>
    </source>
</evidence>
<keyword evidence="7" id="KW-0735">Signal-anchor</keyword>
<organism evidence="17">
    <name type="scientific">Nippostrongylus brasiliensis</name>
    <name type="common">Rat hookworm</name>
    <dbReference type="NCBI Taxonomy" id="27835"/>
    <lineage>
        <taxon>Eukaryota</taxon>
        <taxon>Metazoa</taxon>
        <taxon>Ecdysozoa</taxon>
        <taxon>Nematoda</taxon>
        <taxon>Chromadorea</taxon>
        <taxon>Rhabditida</taxon>
        <taxon>Rhabditina</taxon>
        <taxon>Rhabditomorpha</taxon>
        <taxon>Strongyloidea</taxon>
        <taxon>Heligmosomidae</taxon>
        <taxon>Nippostrongylus</taxon>
    </lineage>
</organism>
<keyword evidence="5 12" id="KW-0808">Transferase</keyword>
<dbReference type="AlphaFoldDB" id="A0A0N4Y4M6"/>
<dbReference type="STRING" id="27835.A0A0N4Y4M6"/>
<evidence type="ECO:0000256" key="4">
    <source>
        <dbReference type="ARBA" id="ARBA00022676"/>
    </source>
</evidence>
<dbReference type="PANTHER" id="PTHR48438">
    <property type="entry name" value="ALPHA-(1,3)-FUCOSYLTRANSFERASE C-RELATED"/>
    <property type="match status" value="1"/>
</dbReference>